<reference evidence="1" key="1">
    <citation type="submission" date="2021-11" db="EMBL/GenBank/DDBJ databases">
        <authorList>
            <person name="Qingchun L."/>
            <person name="Dong Z."/>
            <person name="Zongwei Q."/>
            <person name="Jia Z."/>
            <person name="Duotao L."/>
        </authorList>
    </citation>
    <scope>NUCLEOTIDE SEQUENCE</scope>
    <source>
        <strain evidence="1">WLY-B-L2</strain>
    </source>
</reference>
<evidence type="ECO:0000313" key="2">
    <source>
        <dbReference type="Proteomes" id="UP001165422"/>
    </source>
</evidence>
<evidence type="ECO:0000313" key="1">
    <source>
        <dbReference type="EMBL" id="MCC9296355.1"/>
    </source>
</evidence>
<sequence length="98" mass="10599">MDQIKSLIPVAKTGRLPKIIDLYLMQFYGLQEVEQHDVICQNDLAHGKTCTTVFASSVTLGALMSIFKQLNSDANYENISIAVAAVSATGFTNSTSSL</sequence>
<dbReference type="EMBL" id="JAJJPB010000029">
    <property type="protein sequence ID" value="MCC9296355.1"/>
    <property type="molecule type" value="Genomic_DNA"/>
</dbReference>
<name>A0ABS8N967_9CLOT</name>
<keyword evidence="2" id="KW-1185">Reference proteome</keyword>
<dbReference type="RefSeq" id="WP_150356722.1">
    <property type="nucleotide sequence ID" value="NZ_JAJJPB010000029.1"/>
</dbReference>
<organism evidence="1 2">
    <name type="scientific">Clostridium aromativorans</name>
    <dbReference type="NCBI Taxonomy" id="2836848"/>
    <lineage>
        <taxon>Bacteria</taxon>
        <taxon>Bacillati</taxon>
        <taxon>Bacillota</taxon>
        <taxon>Clostridia</taxon>
        <taxon>Eubacteriales</taxon>
        <taxon>Clostridiaceae</taxon>
        <taxon>Clostridium</taxon>
    </lineage>
</organism>
<accession>A0ABS8N967</accession>
<gene>
    <name evidence="1" type="ORF">LN736_15985</name>
</gene>
<dbReference type="Proteomes" id="UP001165422">
    <property type="component" value="Unassembled WGS sequence"/>
</dbReference>
<comment type="caution">
    <text evidence="1">The sequence shown here is derived from an EMBL/GenBank/DDBJ whole genome shotgun (WGS) entry which is preliminary data.</text>
</comment>
<proteinExistence type="predicted"/>
<protein>
    <submittedName>
        <fullName evidence="1">Uncharacterized protein</fullName>
    </submittedName>
</protein>